<keyword evidence="3" id="KW-1185">Reference proteome</keyword>
<feature type="region of interest" description="Disordered" evidence="1">
    <location>
        <begin position="1031"/>
        <end position="1088"/>
    </location>
</feature>
<dbReference type="PANTHER" id="PTHR31267">
    <property type="entry name" value="DENTIN SIALOPHOSPHOPROTEIN-LIKE PROTEIN"/>
    <property type="match status" value="1"/>
</dbReference>
<sequence>MPGNKPEEGICNLYKLDNSSQGRHLSQAVGGSWPVLDYDQWVGKPTRIGATQYFNRKNYNLRQLDSLKGNDVESLNVAFDPNYMQLTPRPEYSRSLTINNPLDANEFLRGYHNFQSNQNQPGIFSESTCYDQRILTSKGFSVFKSQPENECADSPTLTTNSEKSEITEASSDFNFLRGQHQFVKDQQLSSPQTHPMQQPGFNDLQLLQQHIMFKQLQEFQRQQQLQQLGDLRQQSSLNQFSAVSRPAAGGQFSPLISGTPVPDASQMLKNWMQRGASPAVQGASNKVVFSQEQVQALRSTGLTPQLLDVSLYGTPISNTRGNMGQYHLQGTSHDSVNLLAQASGQVQKSVMRSSGFGNPFVGDQPAVPLDLAGLSQGALISKQELQTKNSFGQVPIQGLNSGVFPGNLLEGNTPQGNTAVKEFNGRQEQADWPTRQQTKQLGPSQGLVPLDPMEAKILYNMDDNIWDAFGSRPEASAGGLGNTLEHPDSSYAFPSIQSGSWSALMQSAVAEASSSDTGVQEEWSSLTFQNTEHSTDNQISNFVDSEKQHAGWVDNNLQSASSFSSKPFPMITDSSMSSSFPGFQLPGIQLSVEQREDICHGGSHESIENYNSQQKTSIDNGQKVLTFMHSDNAWPRQMFEHPQSAAQHQKIASSNNISMEKGSESIVKSQHQMSNGPKVALNSYEGANDTHEKKQNCFQKENSSDFLKGSGGHEQGHLEQLKFLGDISSSLMNVDKASLPNFQGNSRISEEVPSGVDCVSNTSTTFHGSVLPDGSNVSTQTSEHMLELLHKVDQSKDDSSTKQFGSADGSPLTEMPGADSHDTSVSQLYTQPSDSQGFGLRLAPPTQRLANSNSFLFASGLPQTINNLNPRQVNPELGEKNQAWLTPSSFQSSPQSHELPQRAHWENKSGTLGPKSSSPYVNMLGNSAASFSPSPSQTRNQLLMHPLSNVPVSTQSLQATLPGGNGRFPPFNQAPSQDTSQQMHTNLVGQQFPVLEAAPVSRPSVMSQQGENSARPYNVWRNVPTQRQSFGGYKSSEVGASSNSQGFGHGEDNPGKEVLQQRMSSKMLDTSQSGGVSLGPQPVSDETALTSGSLMSHAQWQDLVKVRHSNDLAQASSQRNIESFSHSHNDHHNYSLLQQVQGMTTNNGADSALDVQHATALGGQQLHENISRFRHLVDGTPNSTSQTSSFPSGDNQMLSLLGEARDGPTVKAPQQPALQCRSSQEMVTFACTDPHTQSSSSNVLSNHTDLGHGNQHMAPSWPKQYGALRNGQMVPIFDARLAKSVASQFSLGKPSQNVHMHSSSEQLDAADAGQGGRVWPSSQQLSSPYMLPSEVTNQEAIMRPKKRKITSSELLPWHKEVTQDSNRLQNISVTEQDWAKALNRLTEKVEDEVEMIDDLQPMHRSKRRLILTTQLLQQLFHPAPASILSVDAASSYDIISYFSSRLSLGDACSLAYSMRNGFLAPVNNSDVNSQKLKNSERSGNRQFLAVVEEFIDRAKKLENDFQRLDKTASVVDVRAEFQELERFAVINRFAKFHVRGQIDASGTSTSSASPKPIPQRHITAFPMPRNLPEGVQCLSL</sequence>
<organism evidence="2 3">
    <name type="scientific">Hevea brasiliensis</name>
    <name type="common">Para rubber tree</name>
    <name type="synonym">Siphonia brasiliensis</name>
    <dbReference type="NCBI Taxonomy" id="3981"/>
    <lineage>
        <taxon>Eukaryota</taxon>
        <taxon>Viridiplantae</taxon>
        <taxon>Streptophyta</taxon>
        <taxon>Embryophyta</taxon>
        <taxon>Tracheophyta</taxon>
        <taxon>Spermatophyta</taxon>
        <taxon>Magnoliopsida</taxon>
        <taxon>eudicotyledons</taxon>
        <taxon>Gunneridae</taxon>
        <taxon>Pentapetalae</taxon>
        <taxon>rosids</taxon>
        <taxon>fabids</taxon>
        <taxon>Malpighiales</taxon>
        <taxon>Euphorbiaceae</taxon>
        <taxon>Crotonoideae</taxon>
        <taxon>Micrandreae</taxon>
        <taxon>Hevea</taxon>
    </lineage>
</organism>
<feature type="region of interest" description="Disordered" evidence="1">
    <location>
        <begin position="959"/>
        <end position="981"/>
    </location>
</feature>
<feature type="compositionally biased region" description="Polar residues" evidence="1">
    <location>
        <begin position="1544"/>
        <end position="1553"/>
    </location>
</feature>
<name>A0A6A6LGB1_HEVBR</name>
<accession>A0A6A6LGB1</accession>
<protein>
    <submittedName>
        <fullName evidence="2">Uncharacterized protein</fullName>
    </submittedName>
</protein>
<feature type="compositionally biased region" description="Polar residues" evidence="1">
    <location>
        <begin position="1061"/>
        <end position="1075"/>
    </location>
</feature>
<evidence type="ECO:0000313" key="2">
    <source>
        <dbReference type="EMBL" id="KAF2299328.1"/>
    </source>
</evidence>
<dbReference type="Proteomes" id="UP000467840">
    <property type="component" value="Chromosome 1"/>
</dbReference>
<gene>
    <name evidence="2" type="ORF">GH714_031576</name>
</gene>
<feature type="region of interest" description="Disordered" evidence="1">
    <location>
        <begin position="146"/>
        <end position="165"/>
    </location>
</feature>
<feature type="region of interest" description="Disordered" evidence="1">
    <location>
        <begin position="793"/>
        <end position="842"/>
    </location>
</feature>
<proteinExistence type="predicted"/>
<feature type="compositionally biased region" description="Polar residues" evidence="1">
    <location>
        <begin position="823"/>
        <end position="836"/>
    </location>
</feature>
<dbReference type="EMBL" id="JAAGAX010000011">
    <property type="protein sequence ID" value="KAF2299328.1"/>
    <property type="molecule type" value="Genomic_DNA"/>
</dbReference>
<feature type="compositionally biased region" description="Polar residues" evidence="1">
    <location>
        <begin position="1296"/>
        <end position="1306"/>
    </location>
</feature>
<feature type="region of interest" description="Disordered" evidence="1">
    <location>
        <begin position="1544"/>
        <end position="1563"/>
    </location>
</feature>
<dbReference type="PANTHER" id="PTHR31267:SF2">
    <property type="entry name" value="EXPRESSED PROTEIN"/>
    <property type="match status" value="1"/>
</dbReference>
<evidence type="ECO:0000313" key="3">
    <source>
        <dbReference type="Proteomes" id="UP000467840"/>
    </source>
</evidence>
<comment type="caution">
    <text evidence="2">The sequence shown here is derived from an EMBL/GenBank/DDBJ whole genome shotgun (WGS) entry which is preliminary data.</text>
</comment>
<evidence type="ECO:0000256" key="1">
    <source>
        <dbReference type="SAM" id="MobiDB-lite"/>
    </source>
</evidence>
<feature type="region of interest" description="Disordered" evidence="1">
    <location>
        <begin position="1296"/>
        <end position="1325"/>
    </location>
</feature>
<feature type="compositionally biased region" description="Polar residues" evidence="1">
    <location>
        <begin position="155"/>
        <end position="165"/>
    </location>
</feature>
<reference evidence="2 3" key="1">
    <citation type="journal article" date="2020" name="Mol. Plant">
        <title>The Chromosome-Based Rubber Tree Genome Provides New Insights into Spurge Genome Evolution and Rubber Biosynthesis.</title>
        <authorList>
            <person name="Liu J."/>
            <person name="Shi C."/>
            <person name="Shi C.C."/>
            <person name="Li W."/>
            <person name="Zhang Q.J."/>
            <person name="Zhang Y."/>
            <person name="Li K."/>
            <person name="Lu H.F."/>
            <person name="Shi C."/>
            <person name="Zhu S.T."/>
            <person name="Xiao Z.Y."/>
            <person name="Nan H."/>
            <person name="Yue Y."/>
            <person name="Zhu X.G."/>
            <person name="Wu Y."/>
            <person name="Hong X.N."/>
            <person name="Fan G.Y."/>
            <person name="Tong Y."/>
            <person name="Zhang D."/>
            <person name="Mao C.L."/>
            <person name="Liu Y.L."/>
            <person name="Hao S.J."/>
            <person name="Liu W.Q."/>
            <person name="Lv M.Q."/>
            <person name="Zhang H.B."/>
            <person name="Liu Y."/>
            <person name="Hu-Tang G.R."/>
            <person name="Wang J.P."/>
            <person name="Wang J.H."/>
            <person name="Sun Y.H."/>
            <person name="Ni S.B."/>
            <person name="Chen W.B."/>
            <person name="Zhang X.C."/>
            <person name="Jiao Y.N."/>
            <person name="Eichler E.E."/>
            <person name="Li G.H."/>
            <person name="Liu X."/>
            <person name="Gao L.Z."/>
        </authorList>
    </citation>
    <scope>NUCLEOTIDE SEQUENCE [LARGE SCALE GENOMIC DNA]</scope>
    <source>
        <strain evidence="3">cv. GT1</strain>
        <tissue evidence="2">Leaf</tissue>
    </source>
</reference>